<feature type="non-terminal residue" evidence="2">
    <location>
        <position position="99"/>
    </location>
</feature>
<evidence type="ECO:0000313" key="2">
    <source>
        <dbReference type="EMBL" id="EIW78891.1"/>
    </source>
</evidence>
<dbReference type="Proteomes" id="UP000053558">
    <property type="component" value="Unassembled WGS sequence"/>
</dbReference>
<gene>
    <name evidence="2" type="ORF">CONPUDRAFT_166768</name>
</gene>
<reference evidence="3" key="1">
    <citation type="journal article" date="2012" name="Science">
        <title>The Paleozoic origin of enzymatic lignin decomposition reconstructed from 31 fungal genomes.</title>
        <authorList>
            <person name="Floudas D."/>
            <person name="Binder M."/>
            <person name="Riley R."/>
            <person name="Barry K."/>
            <person name="Blanchette R.A."/>
            <person name="Henrissat B."/>
            <person name="Martinez A.T."/>
            <person name="Otillar R."/>
            <person name="Spatafora J.W."/>
            <person name="Yadav J.S."/>
            <person name="Aerts A."/>
            <person name="Benoit I."/>
            <person name="Boyd A."/>
            <person name="Carlson A."/>
            <person name="Copeland A."/>
            <person name="Coutinho P.M."/>
            <person name="de Vries R.P."/>
            <person name="Ferreira P."/>
            <person name="Findley K."/>
            <person name="Foster B."/>
            <person name="Gaskell J."/>
            <person name="Glotzer D."/>
            <person name="Gorecki P."/>
            <person name="Heitman J."/>
            <person name="Hesse C."/>
            <person name="Hori C."/>
            <person name="Igarashi K."/>
            <person name="Jurgens J.A."/>
            <person name="Kallen N."/>
            <person name="Kersten P."/>
            <person name="Kohler A."/>
            <person name="Kuees U."/>
            <person name="Kumar T.K.A."/>
            <person name="Kuo A."/>
            <person name="LaButti K."/>
            <person name="Larrondo L.F."/>
            <person name="Lindquist E."/>
            <person name="Ling A."/>
            <person name="Lombard V."/>
            <person name="Lucas S."/>
            <person name="Lundell T."/>
            <person name="Martin R."/>
            <person name="McLaughlin D.J."/>
            <person name="Morgenstern I."/>
            <person name="Morin E."/>
            <person name="Murat C."/>
            <person name="Nagy L.G."/>
            <person name="Nolan M."/>
            <person name="Ohm R.A."/>
            <person name="Patyshakuliyeva A."/>
            <person name="Rokas A."/>
            <person name="Ruiz-Duenas F.J."/>
            <person name="Sabat G."/>
            <person name="Salamov A."/>
            <person name="Samejima M."/>
            <person name="Schmutz J."/>
            <person name="Slot J.C."/>
            <person name="St John F."/>
            <person name="Stenlid J."/>
            <person name="Sun H."/>
            <person name="Sun S."/>
            <person name="Syed K."/>
            <person name="Tsang A."/>
            <person name="Wiebenga A."/>
            <person name="Young D."/>
            <person name="Pisabarro A."/>
            <person name="Eastwood D.C."/>
            <person name="Martin F."/>
            <person name="Cullen D."/>
            <person name="Grigoriev I.V."/>
            <person name="Hibbett D.S."/>
        </authorList>
    </citation>
    <scope>NUCLEOTIDE SEQUENCE [LARGE SCALE GENOMIC DNA]</scope>
    <source>
        <strain evidence="3">RWD-64-598 SS2</strain>
    </source>
</reference>
<dbReference type="KEGG" id="cput:CONPUDRAFT_166768"/>
<dbReference type="AlphaFoldDB" id="A0A5M3MJX0"/>
<accession>A0A5M3MJX0</accession>
<dbReference type="RefSeq" id="XP_007770653.1">
    <property type="nucleotide sequence ID" value="XM_007772463.1"/>
</dbReference>
<proteinExistence type="predicted"/>
<protein>
    <submittedName>
        <fullName evidence="2">Uncharacterized protein</fullName>
    </submittedName>
</protein>
<dbReference type="EMBL" id="JH711581">
    <property type="protein sequence ID" value="EIW78891.1"/>
    <property type="molecule type" value="Genomic_DNA"/>
</dbReference>
<organism evidence="2 3">
    <name type="scientific">Coniophora puteana (strain RWD-64-598)</name>
    <name type="common">Brown rot fungus</name>
    <dbReference type="NCBI Taxonomy" id="741705"/>
    <lineage>
        <taxon>Eukaryota</taxon>
        <taxon>Fungi</taxon>
        <taxon>Dikarya</taxon>
        <taxon>Basidiomycota</taxon>
        <taxon>Agaricomycotina</taxon>
        <taxon>Agaricomycetes</taxon>
        <taxon>Agaricomycetidae</taxon>
        <taxon>Boletales</taxon>
        <taxon>Coniophorineae</taxon>
        <taxon>Coniophoraceae</taxon>
        <taxon>Coniophora</taxon>
    </lineage>
</organism>
<comment type="caution">
    <text evidence="2">The sequence shown here is derived from an EMBL/GenBank/DDBJ whole genome shotgun (WGS) entry which is preliminary data.</text>
</comment>
<dbReference type="GeneID" id="19205634"/>
<evidence type="ECO:0000313" key="3">
    <source>
        <dbReference type="Proteomes" id="UP000053558"/>
    </source>
</evidence>
<sequence length="99" mass="11252">MQYGEAPGPCSAPTIHRTPRGHVHNPAVIWRYDSQIAEPQELYAVRKPQCYHWLLPSPNECLRPVNRTCLHADSLDESMVKTSTLVHCPVFMPSMIKLT</sequence>
<evidence type="ECO:0000256" key="1">
    <source>
        <dbReference type="SAM" id="MobiDB-lite"/>
    </source>
</evidence>
<keyword evidence="3" id="KW-1185">Reference proteome</keyword>
<feature type="region of interest" description="Disordered" evidence="1">
    <location>
        <begin position="1"/>
        <end position="21"/>
    </location>
</feature>
<name>A0A5M3MJX0_CONPW</name>